<organism evidence="4 5">
    <name type="scientific">Carpinus fangiana</name>
    <dbReference type="NCBI Taxonomy" id="176857"/>
    <lineage>
        <taxon>Eukaryota</taxon>
        <taxon>Viridiplantae</taxon>
        <taxon>Streptophyta</taxon>
        <taxon>Embryophyta</taxon>
        <taxon>Tracheophyta</taxon>
        <taxon>Spermatophyta</taxon>
        <taxon>Magnoliopsida</taxon>
        <taxon>eudicotyledons</taxon>
        <taxon>Gunneridae</taxon>
        <taxon>Pentapetalae</taxon>
        <taxon>rosids</taxon>
        <taxon>fabids</taxon>
        <taxon>Fagales</taxon>
        <taxon>Betulaceae</taxon>
        <taxon>Carpinus</taxon>
    </lineage>
</organism>
<evidence type="ECO:0000256" key="1">
    <source>
        <dbReference type="ARBA" id="ARBA00006854"/>
    </source>
</evidence>
<protein>
    <recommendedName>
        <fullName evidence="3">Wings apart-like protein C-terminal domain-containing protein</fullName>
    </recommendedName>
</protein>
<accession>A0A5N6KXK6</accession>
<dbReference type="InterPro" id="IPR039874">
    <property type="entry name" value="WAPL"/>
</dbReference>
<comment type="caution">
    <text evidence="4">The sequence shown here is derived from an EMBL/GenBank/DDBJ whole genome shotgun (WGS) entry which is preliminary data.</text>
</comment>
<dbReference type="Pfam" id="PF07814">
    <property type="entry name" value="WAPL"/>
    <property type="match status" value="1"/>
</dbReference>
<dbReference type="EMBL" id="VIBQ01000014">
    <property type="protein sequence ID" value="KAB8349450.1"/>
    <property type="molecule type" value="Genomic_DNA"/>
</dbReference>
<evidence type="ECO:0000313" key="4">
    <source>
        <dbReference type="EMBL" id="KAB8349450.1"/>
    </source>
</evidence>
<reference evidence="4 5" key="1">
    <citation type="submission" date="2019-06" db="EMBL/GenBank/DDBJ databases">
        <title>A chromosomal-level reference genome of Carpinus fangiana (Coryloideae, Betulaceae).</title>
        <authorList>
            <person name="Yang X."/>
            <person name="Wang Z."/>
            <person name="Zhang L."/>
            <person name="Hao G."/>
            <person name="Liu J."/>
            <person name="Yang Y."/>
        </authorList>
    </citation>
    <scope>NUCLEOTIDE SEQUENCE [LARGE SCALE GENOMIC DNA]</scope>
    <source>
        <strain evidence="4">Cfa_2016G</strain>
        <tissue evidence="4">Leaf</tissue>
    </source>
</reference>
<dbReference type="PANTHER" id="PTHR22100:SF13">
    <property type="entry name" value="WINGS APART-LIKE PROTEIN HOMOLOG"/>
    <property type="match status" value="1"/>
</dbReference>
<proteinExistence type="inferred from homology"/>
<evidence type="ECO:0000313" key="5">
    <source>
        <dbReference type="Proteomes" id="UP000327013"/>
    </source>
</evidence>
<evidence type="ECO:0000256" key="2">
    <source>
        <dbReference type="SAM" id="MobiDB-lite"/>
    </source>
</evidence>
<feature type="region of interest" description="Disordered" evidence="2">
    <location>
        <begin position="1"/>
        <end position="179"/>
    </location>
</feature>
<feature type="compositionally biased region" description="Low complexity" evidence="2">
    <location>
        <begin position="102"/>
        <end position="111"/>
    </location>
</feature>
<dbReference type="OrthoDB" id="78088at2759"/>
<dbReference type="PANTHER" id="PTHR22100">
    <property type="entry name" value="WINGS APART-LIKE PROTEIN HOMOLOG"/>
    <property type="match status" value="1"/>
</dbReference>
<dbReference type="Proteomes" id="UP000327013">
    <property type="component" value="Unassembled WGS sequence"/>
</dbReference>
<dbReference type="AlphaFoldDB" id="A0A5N6KXK6"/>
<gene>
    <name evidence="4" type="ORF">FH972_023477</name>
</gene>
<dbReference type="Gene3D" id="1.25.10.10">
    <property type="entry name" value="Leucine-rich Repeat Variant"/>
    <property type="match status" value="1"/>
</dbReference>
<evidence type="ECO:0000259" key="3">
    <source>
        <dbReference type="Pfam" id="PF07814"/>
    </source>
</evidence>
<dbReference type="InterPro" id="IPR011989">
    <property type="entry name" value="ARM-like"/>
</dbReference>
<comment type="similarity">
    <text evidence="1">Belongs to the WAPL family.</text>
</comment>
<keyword evidence="5" id="KW-1185">Reference proteome</keyword>
<name>A0A5N6KXK6_9ROSI</name>
<feature type="domain" description="Wings apart-like protein C-terminal" evidence="3">
    <location>
        <begin position="350"/>
        <end position="690"/>
    </location>
</feature>
<dbReference type="InterPro" id="IPR022771">
    <property type="entry name" value="WAPL_C"/>
</dbReference>
<feature type="region of interest" description="Disordered" evidence="2">
    <location>
        <begin position="318"/>
        <end position="344"/>
    </location>
</feature>
<sequence length="810" mass="88332">MQPAPRRRPVTYGKKTQSRTFAHGLDTLSDKTPPRTPSKLHMPAASPVKARRLDPPAETAVNIFDVPSSGDESLLDSQHSSRSAKRPGSPRVKAAATKRSRSSTSTTPSRSVAHRQGASPAVAKPKRPVVPLRSTPTESPPLADLPMTLDSPVAAPSTPIAPTPEPQQSPRTPDTWSRKAAYTPKQTQLWTELLEDEPPTQGPATQLRHLSLNPPTGRVLQDATSVSTITRPGRKLVDRLKPSEESELLLSDDTTQIEDETDFFDRLNGELDSSFSQPTVSIAPAPRATYAQQRTFLEDDIDIDALLAHPFDEDKEILYPRDEQRGAPAQRNKAPDYDVAADDDDAGRGVRSIHELRAAGDAKRFENEVNNVLEDIDGSMDLALASRRSGLLTLATKLEDRAWKQRFMQGSHELRLFSTCVRNDDVICGTALAAAVEFLLSHELGEGRSDSQVIDEIPMDSLRGALKFSRDLPSVVRDRQTNMSRAAQLAATEFHDILLQSGAFASDHAISLSPQEVSLKAIETLIRRKREIGNMENLLTPNLLQDLVGIGNSTLPQLGAVSAADKLEKVLSILEASTVAASRGAGDSLWTLEMLAQVIPLLEAALGAGLARQQSLKQLALKLCLNLTNNNESNSDAFDSGGFVAKLMTDISEGLEVSPRTIASTDKEDAKQFDVLILSLGALMNLAEMSVLVRRSVEQSQRSLFDGLVQAFVENREKASESQSLDDASRQIAFGYLAILLANLAQNSRLRARIVAKLPHGRIGVLVEAVEEFISHNQEADQQSHEGPEWEAFTRRLQAVVDSLKDVVGD</sequence>